<proteinExistence type="predicted"/>
<feature type="signal peptide" evidence="1">
    <location>
        <begin position="1"/>
        <end position="25"/>
    </location>
</feature>
<dbReference type="Gene3D" id="3.40.390.10">
    <property type="entry name" value="Collagenase (Catalytic Domain)"/>
    <property type="match status" value="1"/>
</dbReference>
<dbReference type="Proteomes" id="UP000559987">
    <property type="component" value="Unassembled WGS sequence"/>
</dbReference>
<dbReference type="GO" id="GO:0008237">
    <property type="term" value="F:metallopeptidase activity"/>
    <property type="evidence" value="ECO:0007669"/>
    <property type="project" value="InterPro"/>
</dbReference>
<evidence type="ECO:0000313" key="2">
    <source>
        <dbReference type="EMBL" id="MBB3169951.1"/>
    </source>
</evidence>
<organism evidence="2 3">
    <name type="scientific">Simiduia aestuariiviva</name>
    <dbReference type="NCBI Taxonomy" id="1510459"/>
    <lineage>
        <taxon>Bacteria</taxon>
        <taxon>Pseudomonadati</taxon>
        <taxon>Pseudomonadota</taxon>
        <taxon>Gammaproteobacteria</taxon>
        <taxon>Cellvibrionales</taxon>
        <taxon>Cellvibrionaceae</taxon>
        <taxon>Simiduia</taxon>
    </lineage>
</organism>
<keyword evidence="3" id="KW-1185">Reference proteome</keyword>
<sequence>MSFTRKLVAISALSTLAVLPNLANADHAWSNYHWATTTGTVNLPVVDSVTQDWQASFETSLSKWNQSNHINQTVVSADDNSRTRKRCPSVTGQMRVCNAYYGNNGWAGLASINLDSNGHIKLGVAKMNDTYMASDTTANRNHVMCQEIGHVFGLGHTSEDGSSQNTCMDYSNSNNSQWPNSHDYAMLAQIYNHTDGYDSAGGSSDTCKGKKCASKSPKIKVMQKGRMQIWVSPGDDDSLWVHHIWLAPGFEDIVHDHE</sequence>
<reference evidence="2 3" key="1">
    <citation type="submission" date="2020-08" db="EMBL/GenBank/DDBJ databases">
        <title>Genomic Encyclopedia of Type Strains, Phase III (KMG-III): the genomes of soil and plant-associated and newly described type strains.</title>
        <authorList>
            <person name="Whitman W."/>
        </authorList>
    </citation>
    <scope>NUCLEOTIDE SEQUENCE [LARGE SCALE GENOMIC DNA]</scope>
    <source>
        <strain evidence="2 3">CECT 8571</strain>
    </source>
</reference>
<comment type="caution">
    <text evidence="2">The sequence shown here is derived from an EMBL/GenBank/DDBJ whole genome shotgun (WGS) entry which is preliminary data.</text>
</comment>
<dbReference type="InterPro" id="IPR024079">
    <property type="entry name" value="MetalloPept_cat_dom_sf"/>
</dbReference>
<dbReference type="EMBL" id="JACHXZ010000004">
    <property type="protein sequence ID" value="MBB3169951.1"/>
    <property type="molecule type" value="Genomic_DNA"/>
</dbReference>
<dbReference type="AlphaFoldDB" id="A0A839UTA2"/>
<dbReference type="SUPFAM" id="SSF55486">
    <property type="entry name" value="Metalloproteases ('zincins'), catalytic domain"/>
    <property type="match status" value="1"/>
</dbReference>
<keyword evidence="1" id="KW-0732">Signal</keyword>
<feature type="chain" id="PRO_5033009974" description="Matrixin family metalloprotease" evidence="1">
    <location>
        <begin position="26"/>
        <end position="258"/>
    </location>
</feature>
<name>A0A839UTA2_9GAMM</name>
<evidence type="ECO:0008006" key="4">
    <source>
        <dbReference type="Google" id="ProtNLM"/>
    </source>
</evidence>
<dbReference type="RefSeq" id="WP_183911431.1">
    <property type="nucleotide sequence ID" value="NZ_JACHXZ010000004.1"/>
</dbReference>
<accession>A0A839UTA2</accession>
<evidence type="ECO:0000256" key="1">
    <source>
        <dbReference type="SAM" id="SignalP"/>
    </source>
</evidence>
<evidence type="ECO:0000313" key="3">
    <source>
        <dbReference type="Proteomes" id="UP000559987"/>
    </source>
</evidence>
<protein>
    <recommendedName>
        <fullName evidence="4">Matrixin family metalloprotease</fullName>
    </recommendedName>
</protein>
<gene>
    <name evidence="2" type="ORF">FHS30_003164</name>
</gene>